<sequence length="239" mass="27304">MGILKNKKDRNLLILALCAFIVLCLVEVGFSLPRYFVGTSLGDLLTNSSFKNIVSGLSLSIVAAYIFYLFIDLMPRARTERDTRVVLDSLLAAILDAYARCRVFGHETAISHVDKTVLSEDWLSENRSLLKDQKVKFLPLKFALQTADSRLEDFRHALPLAVSLSPRDAMQWLVIIDKVRLFAENYGSQPEVKDEQFHLVDTDSDENPLKLYKSDLDFRLLELVEQTIEWRGYRTNENG</sequence>
<dbReference type="EMBL" id="VNFE01000003">
    <property type="protein sequence ID" value="TVU90101.1"/>
    <property type="molecule type" value="Genomic_DNA"/>
</dbReference>
<organism evidence="2 3">
    <name type="scientific">Vreelandella titanicae</name>
    <dbReference type="NCBI Taxonomy" id="664683"/>
    <lineage>
        <taxon>Bacteria</taxon>
        <taxon>Pseudomonadati</taxon>
        <taxon>Pseudomonadota</taxon>
        <taxon>Gammaproteobacteria</taxon>
        <taxon>Oceanospirillales</taxon>
        <taxon>Halomonadaceae</taxon>
        <taxon>Vreelandella</taxon>
    </lineage>
</organism>
<evidence type="ECO:0000313" key="3">
    <source>
        <dbReference type="Proteomes" id="UP000317288"/>
    </source>
</evidence>
<feature type="transmembrane region" description="Helical" evidence="1">
    <location>
        <begin position="12"/>
        <end position="32"/>
    </location>
</feature>
<dbReference type="RefSeq" id="WP_144811454.1">
    <property type="nucleotide sequence ID" value="NZ_VNFE01000003.1"/>
</dbReference>
<evidence type="ECO:0000313" key="2">
    <source>
        <dbReference type="EMBL" id="TVU90101.1"/>
    </source>
</evidence>
<dbReference type="Proteomes" id="UP000317288">
    <property type="component" value="Unassembled WGS sequence"/>
</dbReference>
<keyword evidence="1" id="KW-0472">Membrane</keyword>
<accession>A0A558J8Z4</accession>
<feature type="transmembrane region" description="Helical" evidence="1">
    <location>
        <begin position="52"/>
        <end position="71"/>
    </location>
</feature>
<proteinExistence type="predicted"/>
<reference evidence="2 3" key="1">
    <citation type="submission" date="2019-07" db="EMBL/GenBank/DDBJ databases">
        <title>Diversity of Bacteria from Kongsfjorden, Arctic.</title>
        <authorList>
            <person name="Yu Y."/>
        </authorList>
    </citation>
    <scope>NUCLEOTIDE SEQUENCE [LARGE SCALE GENOMIC DNA]</scope>
    <source>
        <strain evidence="2 3">SM1922</strain>
    </source>
</reference>
<evidence type="ECO:0000256" key="1">
    <source>
        <dbReference type="SAM" id="Phobius"/>
    </source>
</evidence>
<keyword evidence="1" id="KW-0812">Transmembrane</keyword>
<name>A0A558J8Z4_9GAMM</name>
<keyword evidence="1" id="KW-1133">Transmembrane helix</keyword>
<protein>
    <submittedName>
        <fullName evidence="2">DUF389 domain-containing protein</fullName>
    </submittedName>
</protein>
<gene>
    <name evidence="2" type="ORF">FQP89_12300</name>
</gene>
<dbReference type="AlphaFoldDB" id="A0A558J8Z4"/>
<comment type="caution">
    <text evidence="2">The sequence shown here is derived from an EMBL/GenBank/DDBJ whole genome shotgun (WGS) entry which is preliminary data.</text>
</comment>